<feature type="transmembrane region" description="Helical" evidence="2">
    <location>
        <begin position="66"/>
        <end position="89"/>
    </location>
</feature>
<dbReference type="AlphaFoldDB" id="A0A5J5KW83"/>
<name>A0A5J5KW83_9MICC</name>
<dbReference type="EMBL" id="SZWF01000017">
    <property type="protein sequence ID" value="KAA9393530.1"/>
    <property type="molecule type" value="Genomic_DNA"/>
</dbReference>
<accession>A0A5J5KW83</accession>
<dbReference type="Proteomes" id="UP000325957">
    <property type="component" value="Unassembled WGS sequence"/>
</dbReference>
<evidence type="ECO:0000256" key="1">
    <source>
        <dbReference type="SAM" id="MobiDB-lite"/>
    </source>
</evidence>
<dbReference type="OrthoDB" id="4882361at2"/>
<reference evidence="3 4" key="1">
    <citation type="submission" date="2019-05" db="EMBL/GenBank/DDBJ databases">
        <title>Kocuria coralli sp. nov., a novel actinobacterium isolated from coral reef seawater.</title>
        <authorList>
            <person name="Li J."/>
        </authorList>
    </citation>
    <scope>NUCLEOTIDE SEQUENCE [LARGE SCALE GENOMIC DNA]</scope>
    <source>
        <strain evidence="3 4">SCSIO 13007</strain>
    </source>
</reference>
<keyword evidence="2" id="KW-1133">Transmembrane helix</keyword>
<feature type="transmembrane region" description="Helical" evidence="2">
    <location>
        <begin position="216"/>
        <end position="236"/>
    </location>
</feature>
<evidence type="ECO:0000313" key="4">
    <source>
        <dbReference type="Proteomes" id="UP000325957"/>
    </source>
</evidence>
<proteinExistence type="predicted"/>
<keyword evidence="4" id="KW-1185">Reference proteome</keyword>
<keyword evidence="2" id="KW-0472">Membrane</keyword>
<sequence>MDKHNLFDDGSEESDLLGGEAVPAREGEAPGGAPETMGNAPAQHHDPDPLQGFQRMDAEHAPTSSVTWSSVAVAVAGLLLAVLLVAFSYSSFQRADQLRGWANDTWVVTGQYSNMTNALEGTEYNPVYQIALPEDPVIGAQRFDSGMSDPLVPRPGQAVEIRGSATGEVTDDFDQRADVVLGIEDGTLQVFATEDEGSLSGGVTDQSVSRQVLKGWLLAGSGVVALGLGIGGAIWLRRRGPAALKG</sequence>
<dbReference type="RefSeq" id="WP_158034469.1">
    <property type="nucleotide sequence ID" value="NZ_ML708622.1"/>
</dbReference>
<evidence type="ECO:0000313" key="3">
    <source>
        <dbReference type="EMBL" id="KAA9393530.1"/>
    </source>
</evidence>
<gene>
    <name evidence="3" type="ORF">FCK90_11615</name>
</gene>
<keyword evidence="2" id="KW-0812">Transmembrane</keyword>
<protein>
    <submittedName>
        <fullName evidence="3">Uncharacterized protein</fullName>
    </submittedName>
</protein>
<evidence type="ECO:0000256" key="2">
    <source>
        <dbReference type="SAM" id="Phobius"/>
    </source>
</evidence>
<organism evidence="3 4">
    <name type="scientific">Kocuria coralli</name>
    <dbReference type="NCBI Taxonomy" id="1461025"/>
    <lineage>
        <taxon>Bacteria</taxon>
        <taxon>Bacillati</taxon>
        <taxon>Actinomycetota</taxon>
        <taxon>Actinomycetes</taxon>
        <taxon>Micrococcales</taxon>
        <taxon>Micrococcaceae</taxon>
        <taxon>Kocuria</taxon>
    </lineage>
</organism>
<feature type="region of interest" description="Disordered" evidence="1">
    <location>
        <begin position="1"/>
        <end position="54"/>
    </location>
</feature>
<comment type="caution">
    <text evidence="3">The sequence shown here is derived from an EMBL/GenBank/DDBJ whole genome shotgun (WGS) entry which is preliminary data.</text>
</comment>